<keyword evidence="5" id="KW-0418">Kinase</keyword>
<feature type="domain" description="PEP-utilising enzyme C-terminal" evidence="4">
    <location>
        <begin position="5"/>
        <end position="143"/>
    </location>
</feature>
<dbReference type="Gene3D" id="3.20.20.60">
    <property type="entry name" value="Phosphoenolpyruvate-binding domains"/>
    <property type="match status" value="1"/>
</dbReference>
<dbReference type="EMBL" id="FOKW01000019">
    <property type="protein sequence ID" value="SFC74020.1"/>
    <property type="molecule type" value="Genomic_DNA"/>
</dbReference>
<dbReference type="PANTHER" id="PTHR43030:SF1">
    <property type="entry name" value="PHOSPHOENOLPYRUVATE SYNTHASE"/>
    <property type="match status" value="1"/>
</dbReference>
<keyword evidence="5" id="KW-0808">Transferase</keyword>
<organism evidence="5 6">
    <name type="scientific">Natronobacterium haloterrestre</name>
    <name type="common">Halobiforma haloterrestris</name>
    <dbReference type="NCBI Taxonomy" id="148448"/>
    <lineage>
        <taxon>Archaea</taxon>
        <taxon>Methanobacteriati</taxon>
        <taxon>Methanobacteriota</taxon>
        <taxon>Stenosarchaea group</taxon>
        <taxon>Halobacteria</taxon>
        <taxon>Halobacteriales</taxon>
        <taxon>Natrialbaceae</taxon>
        <taxon>Natronobacterium</taxon>
    </lineage>
</organism>
<dbReference type="SUPFAM" id="SSF51621">
    <property type="entry name" value="Phosphoenolpyruvate/pyruvate domain"/>
    <property type="match status" value="1"/>
</dbReference>
<keyword evidence="5" id="KW-0670">Pyruvate</keyword>
<keyword evidence="2" id="KW-0547">Nucleotide-binding</keyword>
<dbReference type="InterPro" id="IPR015813">
    <property type="entry name" value="Pyrv/PenolPyrv_kinase-like_dom"/>
</dbReference>
<sequence length="157" mass="17139">MGPENVVVMVPFCRTPEEDEPVLEIMDEHGLSSDEMDVYVMAELPSNIVLADRFSELFDGFSIGSNDLTQLTPGVDRNSEQLAPLFDETDDAVTRSIGSLIEEAHRHDRPVGICGDAPSTIPEYTVFLLEADIDSISVSSDVAVETILTVAEHESRG</sequence>
<dbReference type="InterPro" id="IPR040442">
    <property type="entry name" value="Pyrv_kinase-like_dom_sf"/>
</dbReference>
<evidence type="ECO:0000256" key="1">
    <source>
        <dbReference type="ARBA" id="ARBA00007837"/>
    </source>
</evidence>
<dbReference type="PANTHER" id="PTHR43030">
    <property type="entry name" value="PHOSPHOENOLPYRUVATE SYNTHASE"/>
    <property type="match status" value="1"/>
</dbReference>
<dbReference type="InterPro" id="IPR000121">
    <property type="entry name" value="PEP_util_C"/>
</dbReference>
<evidence type="ECO:0000256" key="2">
    <source>
        <dbReference type="ARBA" id="ARBA00022741"/>
    </source>
</evidence>
<name>A0A1I1LX28_NATHA</name>
<keyword evidence="3" id="KW-0067">ATP-binding</keyword>
<evidence type="ECO:0000313" key="6">
    <source>
        <dbReference type="Proteomes" id="UP000199161"/>
    </source>
</evidence>
<evidence type="ECO:0000313" key="5">
    <source>
        <dbReference type="EMBL" id="SFC74020.1"/>
    </source>
</evidence>
<reference evidence="6" key="1">
    <citation type="submission" date="2016-10" db="EMBL/GenBank/DDBJ databases">
        <authorList>
            <person name="Varghese N."/>
            <person name="Submissions S."/>
        </authorList>
    </citation>
    <scope>NUCLEOTIDE SEQUENCE [LARGE SCALE GENOMIC DNA]</scope>
    <source>
        <strain evidence="6">DSM 13078</strain>
    </source>
</reference>
<dbReference type="AlphaFoldDB" id="A0A1I1LX28"/>
<evidence type="ECO:0000256" key="3">
    <source>
        <dbReference type="ARBA" id="ARBA00022840"/>
    </source>
</evidence>
<dbReference type="GO" id="GO:0008986">
    <property type="term" value="F:pyruvate, water dikinase activity"/>
    <property type="evidence" value="ECO:0007669"/>
    <property type="project" value="InterPro"/>
</dbReference>
<proteinExistence type="inferred from homology"/>
<dbReference type="InterPro" id="IPR006319">
    <property type="entry name" value="PEP_synth"/>
</dbReference>
<dbReference type="GO" id="GO:0005524">
    <property type="term" value="F:ATP binding"/>
    <property type="evidence" value="ECO:0007669"/>
    <property type="project" value="UniProtKB-KW"/>
</dbReference>
<keyword evidence="6" id="KW-1185">Reference proteome</keyword>
<gene>
    <name evidence="5" type="ORF">SAMN05444422_1192</name>
</gene>
<evidence type="ECO:0000259" key="4">
    <source>
        <dbReference type="Pfam" id="PF02896"/>
    </source>
</evidence>
<accession>A0A1I1LX28</accession>
<dbReference type="Proteomes" id="UP000199161">
    <property type="component" value="Unassembled WGS sequence"/>
</dbReference>
<protein>
    <submittedName>
        <fullName evidence="5">Pyruvate, water dikinase</fullName>
    </submittedName>
</protein>
<comment type="similarity">
    <text evidence="1">Belongs to the PEP-utilizing enzyme family.</text>
</comment>
<dbReference type="Pfam" id="PF02896">
    <property type="entry name" value="PEP-utilizers_C"/>
    <property type="match status" value="1"/>
</dbReference>